<dbReference type="EMBL" id="LSFL01000002">
    <property type="protein sequence ID" value="OBY67686.1"/>
    <property type="molecule type" value="Genomic_DNA"/>
</dbReference>
<dbReference type="Gene3D" id="2.60.120.200">
    <property type="match status" value="1"/>
</dbReference>
<proteinExistence type="predicted"/>
<dbReference type="KEGG" id="prn:BW723_08640"/>
<accession>A0A1B8U721</accession>
<dbReference type="GO" id="GO:0005975">
    <property type="term" value="P:carbohydrate metabolic process"/>
    <property type="evidence" value="ECO:0007669"/>
    <property type="project" value="UniProtKB-ARBA"/>
</dbReference>
<dbReference type="GO" id="GO:0004553">
    <property type="term" value="F:hydrolase activity, hydrolyzing O-glycosyl compounds"/>
    <property type="evidence" value="ECO:0007669"/>
    <property type="project" value="UniProtKB-ARBA"/>
</dbReference>
<reference evidence="3" key="1">
    <citation type="submission" date="2016-02" db="EMBL/GenBank/DDBJ databases">
        <title>Paenibacillus sp. LPB0068, isolated from Crassostrea gigas.</title>
        <authorList>
            <person name="Shin S.-K."/>
            <person name="Yi H."/>
        </authorList>
    </citation>
    <scope>NUCLEOTIDE SEQUENCE [LARGE SCALE GENOMIC DNA]</scope>
    <source>
        <strain evidence="3">KCTC 23969</strain>
    </source>
</reference>
<feature type="domain" description="Alginate lyase 2" evidence="1">
    <location>
        <begin position="106"/>
        <end position="281"/>
    </location>
</feature>
<evidence type="ECO:0000313" key="2">
    <source>
        <dbReference type="EMBL" id="OBY67686.1"/>
    </source>
</evidence>
<name>A0A1B8U721_9FLAO</name>
<dbReference type="AlphaFoldDB" id="A0A1B8U721"/>
<dbReference type="Pfam" id="PF08787">
    <property type="entry name" value="Alginate_lyase2"/>
    <property type="match status" value="1"/>
</dbReference>
<evidence type="ECO:0000259" key="1">
    <source>
        <dbReference type="Pfam" id="PF08787"/>
    </source>
</evidence>
<sequence length="286" mass="32733">MVFGMCFDVYITLQSLSLQRIKNNINTFLPMINNRFLSLFVLLVFSNLIIHSQELSEDNCKVCTVLPGSVDEFKSALIDSKLHYYTDNGKTKLDLKKAEEICDANYFYTCNGLMFLISTGQKNDRTEIRQDKNLSLNDYSAMHFIAKFENVPDTNSRKGVTIGQIHNDTKGVKRPLLRVEIAGGNAIKVIVTDSYIKNEGNVENDFFTSFKEKDEVECKIEINDSDDKITVFVNNLTQDKKESKTYNVSDLWKEMDGNFYFKAGAYTQVSGPKTKVSYSKFQFVYE</sequence>
<dbReference type="STRING" id="996801.BW723_08640"/>
<keyword evidence="3" id="KW-1185">Reference proteome</keyword>
<dbReference type="SUPFAM" id="SSF49899">
    <property type="entry name" value="Concanavalin A-like lectins/glucanases"/>
    <property type="match status" value="1"/>
</dbReference>
<protein>
    <recommendedName>
        <fullName evidence="1">Alginate lyase 2 domain-containing protein</fullName>
    </recommendedName>
</protein>
<evidence type="ECO:0000313" key="3">
    <source>
        <dbReference type="Proteomes" id="UP000092612"/>
    </source>
</evidence>
<gene>
    <name evidence="2" type="ORF">LPB301_00865</name>
</gene>
<comment type="caution">
    <text evidence="2">The sequence shown here is derived from an EMBL/GenBank/DDBJ whole genome shotgun (WGS) entry which is preliminary data.</text>
</comment>
<dbReference type="InterPro" id="IPR014895">
    <property type="entry name" value="Alginate_lyase_2"/>
</dbReference>
<dbReference type="InterPro" id="IPR013320">
    <property type="entry name" value="ConA-like_dom_sf"/>
</dbReference>
<dbReference type="Proteomes" id="UP000092612">
    <property type="component" value="Unassembled WGS sequence"/>
</dbReference>
<organism evidence="2 3">
    <name type="scientific">Polaribacter reichenbachii</name>
    <dbReference type="NCBI Taxonomy" id="996801"/>
    <lineage>
        <taxon>Bacteria</taxon>
        <taxon>Pseudomonadati</taxon>
        <taxon>Bacteroidota</taxon>
        <taxon>Flavobacteriia</taxon>
        <taxon>Flavobacteriales</taxon>
        <taxon>Flavobacteriaceae</taxon>
    </lineage>
</organism>